<dbReference type="InterPro" id="IPR036514">
    <property type="entry name" value="SGNH_hydro_sf"/>
</dbReference>
<dbReference type="Gene3D" id="3.40.50.1110">
    <property type="entry name" value="SGNH hydrolase"/>
    <property type="match status" value="1"/>
</dbReference>
<dbReference type="Proteomes" id="UP000585474">
    <property type="component" value="Unassembled WGS sequence"/>
</dbReference>
<comment type="caution">
    <text evidence="4">The sequence shown here is derived from an EMBL/GenBank/DDBJ whole genome shotgun (WGS) entry which is preliminary data.</text>
</comment>
<dbReference type="SUPFAM" id="SSF52266">
    <property type="entry name" value="SGNH hydrolase"/>
    <property type="match status" value="1"/>
</dbReference>
<dbReference type="InterPro" id="IPR001087">
    <property type="entry name" value="GDSL"/>
</dbReference>
<reference evidence="4 5" key="1">
    <citation type="submission" date="2019-07" db="EMBL/GenBank/DDBJ databases">
        <title>De Novo Assembly of kiwifruit Actinidia rufa.</title>
        <authorList>
            <person name="Sugita-Konishi S."/>
            <person name="Sato K."/>
            <person name="Mori E."/>
            <person name="Abe Y."/>
            <person name="Kisaki G."/>
            <person name="Hamano K."/>
            <person name="Suezawa K."/>
            <person name="Otani M."/>
            <person name="Fukuda T."/>
            <person name="Manabe T."/>
            <person name="Gomi K."/>
            <person name="Tabuchi M."/>
            <person name="Akimitsu K."/>
            <person name="Kataoka I."/>
        </authorList>
    </citation>
    <scope>NUCLEOTIDE SEQUENCE [LARGE SCALE GENOMIC DNA]</scope>
    <source>
        <strain evidence="5">cv. Fuchu</strain>
    </source>
</reference>
<evidence type="ECO:0000256" key="3">
    <source>
        <dbReference type="SAM" id="SignalP"/>
    </source>
</evidence>
<accession>A0A7J0ER85</accession>
<dbReference type="GO" id="GO:0016788">
    <property type="term" value="F:hydrolase activity, acting on ester bonds"/>
    <property type="evidence" value="ECO:0007669"/>
    <property type="project" value="InterPro"/>
</dbReference>
<keyword evidence="3" id="KW-0732">Signal</keyword>
<name>A0A7J0ER85_9ERIC</name>
<proteinExistence type="inferred from homology"/>
<gene>
    <name evidence="4" type="ORF">Acr_06g0009410</name>
</gene>
<evidence type="ECO:0000256" key="2">
    <source>
        <dbReference type="ARBA" id="ARBA00023180"/>
    </source>
</evidence>
<feature type="chain" id="PRO_5029785530" evidence="3">
    <location>
        <begin position="30"/>
        <end position="378"/>
    </location>
</feature>
<dbReference type="AlphaFoldDB" id="A0A7J0ER85"/>
<evidence type="ECO:0000256" key="1">
    <source>
        <dbReference type="ARBA" id="ARBA00008668"/>
    </source>
</evidence>
<dbReference type="EMBL" id="BJWL01000006">
    <property type="protein sequence ID" value="GFY89001.1"/>
    <property type="molecule type" value="Genomic_DNA"/>
</dbReference>
<dbReference type="OrthoDB" id="1600564at2759"/>
<dbReference type="PANTHER" id="PTHR22835:SF517">
    <property type="entry name" value="GDSL-LIKE LIPASE_ACYLHYDROLASE FAMILY PROTEIN, EXPRESSED"/>
    <property type="match status" value="1"/>
</dbReference>
<feature type="signal peptide" evidence="3">
    <location>
        <begin position="1"/>
        <end position="29"/>
    </location>
</feature>
<dbReference type="PANTHER" id="PTHR22835">
    <property type="entry name" value="ZINC FINGER FYVE DOMAIN CONTAINING PROTEIN"/>
    <property type="match status" value="1"/>
</dbReference>
<comment type="similarity">
    <text evidence="1">Belongs to the 'GDSL' lipolytic enzyme family.</text>
</comment>
<protein>
    <submittedName>
        <fullName evidence="4">GDSL-like Lipase/Acylhydrolase superfamily protein</fullName>
    </submittedName>
</protein>
<organism evidence="4 5">
    <name type="scientific">Actinidia rufa</name>
    <dbReference type="NCBI Taxonomy" id="165716"/>
    <lineage>
        <taxon>Eukaryota</taxon>
        <taxon>Viridiplantae</taxon>
        <taxon>Streptophyta</taxon>
        <taxon>Embryophyta</taxon>
        <taxon>Tracheophyta</taxon>
        <taxon>Spermatophyta</taxon>
        <taxon>Magnoliopsida</taxon>
        <taxon>eudicotyledons</taxon>
        <taxon>Gunneridae</taxon>
        <taxon>Pentapetalae</taxon>
        <taxon>asterids</taxon>
        <taxon>Ericales</taxon>
        <taxon>Actinidiaceae</taxon>
        <taxon>Actinidia</taxon>
    </lineage>
</organism>
<evidence type="ECO:0000313" key="5">
    <source>
        <dbReference type="Proteomes" id="UP000585474"/>
    </source>
</evidence>
<evidence type="ECO:0000313" key="4">
    <source>
        <dbReference type="EMBL" id="GFY89001.1"/>
    </source>
</evidence>
<sequence>MANPQVILSLVVILINSSWLFLLPHLCHGHDQLEKCNFDKIYQLGDSYSDTGNLIRESPVGSSTPFTRLPYGETFFKNATGRCSDGLLMIDYLAIALGLPLLNPYKMTDADFRHGVNFAVAGSTALPVEFLTKKNISSPATNSSLSVQLDWMLTHFDSLCHEKRDCTKKLENSLFVVGEIGGNDYNYPLIEGKGIELAKSIMPNVIEAIKDAVRRVIDYGAVRVIVPGDFPIGCYPMFLTIFPTNDSTAYDQNRCLRQLNNLAMDHNNRLQEAIEELKKEFPDTVIVCTVITTTRTNGFSRTLPILDSMKWLYEKLVVESEVTTISILGGSAEHRRFRCVSDPNQYISFDGIHSTQHAYMLMSGWLIQDILPKLQCTV</sequence>
<keyword evidence="4" id="KW-0378">Hydrolase</keyword>
<dbReference type="Pfam" id="PF00657">
    <property type="entry name" value="Lipase_GDSL"/>
    <property type="match status" value="1"/>
</dbReference>
<keyword evidence="2" id="KW-0325">Glycoprotein</keyword>
<keyword evidence="5" id="KW-1185">Reference proteome</keyword>